<dbReference type="eggNOG" id="COG0841">
    <property type="taxonomic scope" value="Bacteria"/>
</dbReference>
<dbReference type="InterPro" id="IPR027463">
    <property type="entry name" value="AcrB_DN_DC_subdom"/>
</dbReference>
<dbReference type="PANTHER" id="PTHR32063:SF16">
    <property type="entry name" value="CATION EFFLUX SYSTEM (ACRB_ACRD_ACRF FAMILY)"/>
    <property type="match status" value="1"/>
</dbReference>
<dbReference type="EMBL" id="CP003837">
    <property type="protein sequence ID" value="AGH45010.1"/>
    <property type="molecule type" value="Genomic_DNA"/>
</dbReference>
<keyword evidence="2" id="KW-1185">Reference proteome</keyword>
<accession>M4RN01</accession>
<dbReference type="STRING" id="1129794.C427_2901"/>
<sequence>MVGLYSTSPDLYSDYELRRMAQEVSTVIQSLPNTSEVNIVGGRSRSIQVLLDLQALAARQTSVMNVVDALAQSNQLTRHDELSLGQNTLVIESGDVIRDLHSLNNIVVNVINGKMVLLKDIAEIRDGPSEPKSYQWLEFANETNTSLSQ</sequence>
<protein>
    <recommendedName>
        <fullName evidence="3">Acriflavin resistance protein</fullName>
    </recommendedName>
</protein>
<dbReference type="InterPro" id="IPR001036">
    <property type="entry name" value="Acrflvin-R"/>
</dbReference>
<dbReference type="GO" id="GO:0005886">
    <property type="term" value="C:plasma membrane"/>
    <property type="evidence" value="ECO:0007669"/>
    <property type="project" value="TreeGrafter"/>
</dbReference>
<dbReference type="AlphaFoldDB" id="M4RN01"/>
<organism evidence="1 2">
    <name type="scientific">Paraglaciecola psychrophila 170</name>
    <dbReference type="NCBI Taxonomy" id="1129794"/>
    <lineage>
        <taxon>Bacteria</taxon>
        <taxon>Pseudomonadati</taxon>
        <taxon>Pseudomonadota</taxon>
        <taxon>Gammaproteobacteria</taxon>
        <taxon>Alteromonadales</taxon>
        <taxon>Alteromonadaceae</taxon>
        <taxon>Paraglaciecola</taxon>
    </lineage>
</organism>
<dbReference type="Pfam" id="PF00873">
    <property type="entry name" value="ACR_tran"/>
    <property type="match status" value="1"/>
</dbReference>
<evidence type="ECO:0000313" key="2">
    <source>
        <dbReference type="Proteomes" id="UP000011864"/>
    </source>
</evidence>
<reference evidence="1 2" key="1">
    <citation type="journal article" date="2013" name="Genome Announc.">
        <title>Complete Genome Sequence of Glaciecola psychrophila Strain 170T.</title>
        <authorList>
            <person name="Yin J."/>
            <person name="Chen J."/>
            <person name="Liu G."/>
            <person name="Yu Y."/>
            <person name="Song L."/>
            <person name="Wang X."/>
            <person name="Qu X."/>
        </authorList>
    </citation>
    <scope>NUCLEOTIDE SEQUENCE [LARGE SCALE GENOMIC DNA]</scope>
    <source>
        <strain evidence="1 2">170</strain>
    </source>
</reference>
<dbReference type="KEGG" id="gps:C427_2901"/>
<dbReference type="Gene3D" id="3.30.2090.10">
    <property type="entry name" value="Multidrug efflux transporter AcrB TolC docking domain, DN and DC subdomains"/>
    <property type="match status" value="1"/>
</dbReference>
<dbReference type="Gene3D" id="3.30.70.1320">
    <property type="entry name" value="Multidrug efflux transporter AcrB pore domain like"/>
    <property type="match status" value="1"/>
</dbReference>
<dbReference type="OrthoDB" id="9758297at2"/>
<proteinExistence type="predicted"/>
<gene>
    <name evidence="1" type="ORF">C427_2901</name>
</gene>
<dbReference type="PATRIC" id="fig|1129794.4.peg.2886"/>
<name>M4RN01_9ALTE</name>
<evidence type="ECO:0008006" key="3">
    <source>
        <dbReference type="Google" id="ProtNLM"/>
    </source>
</evidence>
<dbReference type="SUPFAM" id="SSF82714">
    <property type="entry name" value="Multidrug efflux transporter AcrB TolC docking domain, DN and DC subdomains"/>
    <property type="match status" value="1"/>
</dbReference>
<dbReference type="HOGENOM" id="CLU_1747885_0_0_6"/>
<dbReference type="Proteomes" id="UP000011864">
    <property type="component" value="Chromosome"/>
</dbReference>
<dbReference type="GO" id="GO:0042910">
    <property type="term" value="F:xenobiotic transmembrane transporter activity"/>
    <property type="evidence" value="ECO:0007669"/>
    <property type="project" value="TreeGrafter"/>
</dbReference>
<evidence type="ECO:0000313" key="1">
    <source>
        <dbReference type="EMBL" id="AGH45010.1"/>
    </source>
</evidence>
<dbReference type="PANTHER" id="PTHR32063">
    <property type="match status" value="1"/>
</dbReference>